<evidence type="ECO:0000313" key="12">
    <source>
        <dbReference type="Ensembl" id="ENSTNIP00000013316.1"/>
    </source>
</evidence>
<dbReference type="Proteomes" id="UP000007303">
    <property type="component" value="Unassembled WGS sequence"/>
</dbReference>
<dbReference type="SMART" id="SM00461">
    <property type="entry name" value="WH1"/>
    <property type="match status" value="1"/>
</dbReference>
<dbReference type="GO" id="GO:0003779">
    <property type="term" value="F:actin binding"/>
    <property type="evidence" value="ECO:0007669"/>
    <property type="project" value="InterPro"/>
</dbReference>
<dbReference type="AlphaFoldDB" id="H3CYI1"/>
<dbReference type="GeneTree" id="ENSGT00730000110895"/>
<dbReference type="PROSITE" id="PS50108">
    <property type="entry name" value="CRIB"/>
    <property type="match status" value="1"/>
</dbReference>
<dbReference type="Pfam" id="PF00786">
    <property type="entry name" value="PBD"/>
    <property type="match status" value="1"/>
</dbReference>
<feature type="compositionally biased region" description="Low complexity" evidence="8">
    <location>
        <begin position="328"/>
        <end position="337"/>
    </location>
</feature>
<dbReference type="Pfam" id="PF00568">
    <property type="entry name" value="WH1"/>
    <property type="match status" value="1"/>
</dbReference>
<reference evidence="13" key="1">
    <citation type="journal article" date="2004" name="Nature">
        <title>Genome duplication in the teleost fish Tetraodon nigroviridis reveals the early vertebrate proto-karyotype.</title>
        <authorList>
            <person name="Jaillon O."/>
            <person name="Aury J.-M."/>
            <person name="Brunet F."/>
            <person name="Petit J.-L."/>
            <person name="Stange-Thomann N."/>
            <person name="Mauceli E."/>
            <person name="Bouneau L."/>
            <person name="Fischer C."/>
            <person name="Ozouf-Costaz C."/>
            <person name="Bernot A."/>
            <person name="Nicaud S."/>
            <person name="Jaffe D."/>
            <person name="Fisher S."/>
            <person name="Lutfalla G."/>
            <person name="Dossat C."/>
            <person name="Segurens B."/>
            <person name="Dasilva C."/>
            <person name="Salanoubat M."/>
            <person name="Levy M."/>
            <person name="Boudet N."/>
            <person name="Castellano S."/>
            <person name="Anthouard V."/>
            <person name="Jubin C."/>
            <person name="Castelli V."/>
            <person name="Katinka M."/>
            <person name="Vacherie B."/>
            <person name="Biemont C."/>
            <person name="Skalli Z."/>
            <person name="Cattolico L."/>
            <person name="Poulain J."/>
            <person name="De Berardinis V."/>
            <person name="Cruaud C."/>
            <person name="Duprat S."/>
            <person name="Brottier P."/>
            <person name="Coutanceau J.-P."/>
            <person name="Gouzy J."/>
            <person name="Parra G."/>
            <person name="Lardier G."/>
            <person name="Chapple C."/>
            <person name="McKernan K.J."/>
            <person name="McEwan P."/>
            <person name="Bosak S."/>
            <person name="Kellis M."/>
            <person name="Volff J.-N."/>
            <person name="Guigo R."/>
            <person name="Zody M.C."/>
            <person name="Mesirov J."/>
            <person name="Lindblad-Toh K."/>
            <person name="Birren B."/>
            <person name="Nusbaum C."/>
            <person name="Kahn D."/>
            <person name="Robinson-Rechavi M."/>
            <person name="Laudet V."/>
            <person name="Schachter V."/>
            <person name="Quetier F."/>
            <person name="Saurin W."/>
            <person name="Scarpelli C."/>
            <person name="Wincker P."/>
            <person name="Lander E.S."/>
            <person name="Weissenbach J."/>
            <person name="Roest Crollius H."/>
        </authorList>
    </citation>
    <scope>NUCLEOTIDE SEQUENCE [LARGE SCALE GENOMIC DNA]</scope>
</reference>
<dbReference type="PROSITE" id="PS51082">
    <property type="entry name" value="WH2"/>
    <property type="match status" value="2"/>
</dbReference>
<dbReference type="GO" id="GO:0005856">
    <property type="term" value="C:cytoskeleton"/>
    <property type="evidence" value="ECO:0007669"/>
    <property type="project" value="UniProtKB-SubCell"/>
</dbReference>
<dbReference type="GO" id="GO:0005634">
    <property type="term" value="C:nucleus"/>
    <property type="evidence" value="ECO:0007669"/>
    <property type="project" value="UniProtKB-SubCell"/>
</dbReference>
<feature type="region of interest" description="Disordered" evidence="8">
    <location>
        <begin position="266"/>
        <end position="292"/>
    </location>
</feature>
<dbReference type="InterPro" id="IPR003124">
    <property type="entry name" value="WH2_dom"/>
</dbReference>
<evidence type="ECO:0000259" key="11">
    <source>
        <dbReference type="PROSITE" id="PS51082"/>
    </source>
</evidence>
<evidence type="ECO:0000256" key="3">
    <source>
        <dbReference type="ARBA" id="ARBA00022490"/>
    </source>
</evidence>
<dbReference type="SMART" id="SM00246">
    <property type="entry name" value="WH2"/>
    <property type="match status" value="2"/>
</dbReference>
<dbReference type="PANTHER" id="PTHR11202:SF36">
    <property type="entry name" value="ACTIN NUCLEATION-PROMOTING FACTOR WASL"/>
    <property type="match status" value="1"/>
</dbReference>
<dbReference type="HOGENOM" id="CLU_015385_3_1_1"/>
<dbReference type="InterPro" id="IPR011993">
    <property type="entry name" value="PH-like_dom_sf"/>
</dbReference>
<dbReference type="SMART" id="SM00285">
    <property type="entry name" value="PBD"/>
    <property type="match status" value="1"/>
</dbReference>
<keyword evidence="5" id="KW-0677">Repeat</keyword>
<reference evidence="12" key="2">
    <citation type="submission" date="2025-08" db="UniProtKB">
        <authorList>
            <consortium name="Ensembl"/>
        </authorList>
    </citation>
    <scope>IDENTIFICATION</scope>
</reference>
<protein>
    <submittedName>
        <fullName evidence="12">WASP like actin nucleation promoting factor a</fullName>
    </submittedName>
</protein>
<dbReference type="Pfam" id="PF02205">
    <property type="entry name" value="WH2"/>
    <property type="match status" value="2"/>
</dbReference>
<dbReference type="CDD" id="cd00132">
    <property type="entry name" value="CRIB"/>
    <property type="match status" value="1"/>
</dbReference>
<evidence type="ECO:0000256" key="8">
    <source>
        <dbReference type="SAM" id="MobiDB-lite"/>
    </source>
</evidence>
<keyword evidence="3" id="KW-0963">Cytoplasm</keyword>
<evidence type="ECO:0000259" key="10">
    <source>
        <dbReference type="PROSITE" id="PS50229"/>
    </source>
</evidence>
<reference evidence="12" key="3">
    <citation type="submission" date="2025-09" db="UniProtKB">
        <authorList>
            <consortium name="Ensembl"/>
        </authorList>
    </citation>
    <scope>IDENTIFICATION</scope>
</reference>
<keyword evidence="7" id="KW-0539">Nucleus</keyword>
<accession>H3CYI1</accession>
<evidence type="ECO:0000256" key="4">
    <source>
        <dbReference type="ARBA" id="ARBA00022553"/>
    </source>
</evidence>
<dbReference type="GO" id="GO:0007015">
    <property type="term" value="P:actin filament organization"/>
    <property type="evidence" value="ECO:0007669"/>
    <property type="project" value="InterPro"/>
</dbReference>
<evidence type="ECO:0000256" key="1">
    <source>
        <dbReference type="ARBA" id="ARBA00004123"/>
    </source>
</evidence>
<feature type="compositionally biased region" description="Pro residues" evidence="8">
    <location>
        <begin position="312"/>
        <end position="322"/>
    </location>
</feature>
<dbReference type="Gene3D" id="2.30.29.30">
    <property type="entry name" value="Pleckstrin-homology domain (PH domain)/Phosphotyrosine-binding domain (PTB)"/>
    <property type="match status" value="1"/>
</dbReference>
<keyword evidence="13" id="KW-1185">Reference proteome</keyword>
<dbReference type="InParanoid" id="H3CYI1"/>
<dbReference type="InterPro" id="IPR036936">
    <property type="entry name" value="CRIB_dom_sf"/>
</dbReference>
<feature type="domain" description="WH1" evidence="10">
    <location>
        <begin position="26"/>
        <end position="133"/>
    </location>
</feature>
<keyword evidence="6" id="KW-0206">Cytoskeleton</keyword>
<organism evidence="12 13">
    <name type="scientific">Tetraodon nigroviridis</name>
    <name type="common">Spotted green pufferfish</name>
    <name type="synonym">Chelonodon nigroviridis</name>
    <dbReference type="NCBI Taxonomy" id="99883"/>
    <lineage>
        <taxon>Eukaryota</taxon>
        <taxon>Metazoa</taxon>
        <taxon>Chordata</taxon>
        <taxon>Craniata</taxon>
        <taxon>Vertebrata</taxon>
        <taxon>Euteleostomi</taxon>
        <taxon>Actinopterygii</taxon>
        <taxon>Neopterygii</taxon>
        <taxon>Teleostei</taxon>
        <taxon>Neoteleostei</taxon>
        <taxon>Acanthomorphata</taxon>
        <taxon>Eupercaria</taxon>
        <taxon>Tetraodontiformes</taxon>
        <taxon>Tetradontoidea</taxon>
        <taxon>Tetraodontidae</taxon>
        <taxon>Tetraodon</taxon>
    </lineage>
</organism>
<feature type="domain" description="CRIB" evidence="9">
    <location>
        <begin position="199"/>
        <end position="212"/>
    </location>
</feature>
<dbReference type="FunFam" id="2.30.29.30:FF:000130">
    <property type="entry name" value="neural Wiskott-Aldrich syndrome protein"/>
    <property type="match status" value="1"/>
</dbReference>
<name>H3CYI1_TETNG</name>
<evidence type="ECO:0000259" key="9">
    <source>
        <dbReference type="PROSITE" id="PS50108"/>
    </source>
</evidence>
<feature type="region of interest" description="Disordered" evidence="8">
    <location>
        <begin position="161"/>
        <end position="184"/>
    </location>
</feature>
<dbReference type="InterPro" id="IPR000095">
    <property type="entry name" value="CRIB_dom"/>
</dbReference>
<keyword evidence="4" id="KW-0597">Phosphoprotein</keyword>
<dbReference type="InterPro" id="IPR011026">
    <property type="entry name" value="WAS_C"/>
</dbReference>
<feature type="compositionally biased region" description="Acidic residues" evidence="8">
    <location>
        <begin position="473"/>
        <end position="492"/>
    </location>
</feature>
<proteinExistence type="predicted"/>
<dbReference type="FunFam" id="3.90.810.10:FF:000003">
    <property type="entry name" value="Neural Wiskott-Aldrich syndrome protein-like"/>
    <property type="match status" value="1"/>
</dbReference>
<evidence type="ECO:0000256" key="2">
    <source>
        <dbReference type="ARBA" id="ARBA00004245"/>
    </source>
</evidence>
<dbReference type="PROSITE" id="PS50229">
    <property type="entry name" value="WH1"/>
    <property type="match status" value="1"/>
</dbReference>
<sequence length="492" mass="53188">SAGTMSRSVGSILLSPQENECVFGYLGRKCTSLSAAVVQVYGCERERGWVKRCCGVACLVQDRPRRSYYIRGFCVQAGGTMFEQELYHSFSISSSRSYFISFAGDTCQVGLNFASEEEARRFRGAIGDLMNRRQRRSVNGCSSSPGPAVHISAVDIQNPETNKVHERSARSPPPPPPNHLLGGKDKIKAKKKKLTKADISLPSNFQHIGHVGWDPNTGFDVHNLDPELRRLFDLCGISEAQLRDVDTSRLIYDFIQRTGGVEAVRSELRRRGEPTPARGGPGAWPEEVPEPLPAVRGRDRVLWAWSLLTALSPPPAPPPPPGRGGQPEGAAEPGSLGAPPPPPPTTRGGHQVAPPHQKTPPPPPQSSSHTSAVRLNGVDGGGDSPHWPSPSGTSALLDQIRGGAQLRRVEQQRRAAAAGGGGREALLGQIRQGVQLKPVLDHGDSAPPPPPPADIVGALMEVMQKRSRAIHSDEDEVDEDDDDFEEDDEWDD</sequence>
<dbReference type="Gene3D" id="3.90.810.10">
    <property type="entry name" value="CRIB domain"/>
    <property type="match status" value="2"/>
</dbReference>
<evidence type="ECO:0000256" key="5">
    <source>
        <dbReference type="ARBA" id="ARBA00022737"/>
    </source>
</evidence>
<dbReference type="PANTHER" id="PTHR11202">
    <property type="entry name" value="SPROUTY-RELATED, EVH1 DOMAIN-CONTAINING PROTEIN FAMILY MEMBER"/>
    <property type="match status" value="1"/>
</dbReference>
<evidence type="ECO:0000313" key="13">
    <source>
        <dbReference type="Proteomes" id="UP000007303"/>
    </source>
</evidence>
<dbReference type="STRING" id="99883.ENSTNIP00000013316"/>
<dbReference type="Ensembl" id="ENSTNIT00000013508.1">
    <property type="protein sequence ID" value="ENSTNIP00000013316.1"/>
    <property type="gene ID" value="ENSTNIG00000010409.1"/>
</dbReference>
<evidence type="ECO:0000256" key="6">
    <source>
        <dbReference type="ARBA" id="ARBA00023212"/>
    </source>
</evidence>
<dbReference type="SUPFAM" id="SSF47912">
    <property type="entry name" value="Wiscott-Aldrich syndrome protein, WASP, C-terminal domain"/>
    <property type="match status" value="2"/>
</dbReference>
<dbReference type="OMA" id="EYNQDRK"/>
<dbReference type="SUPFAM" id="SSF50729">
    <property type="entry name" value="PH domain-like"/>
    <property type="match status" value="1"/>
</dbReference>
<evidence type="ECO:0000256" key="7">
    <source>
        <dbReference type="ARBA" id="ARBA00023242"/>
    </source>
</evidence>
<feature type="region of interest" description="Disordered" evidence="8">
    <location>
        <begin position="312"/>
        <end position="430"/>
    </location>
</feature>
<feature type="region of interest" description="Disordered" evidence="8">
    <location>
        <begin position="466"/>
        <end position="492"/>
    </location>
</feature>
<dbReference type="InterPro" id="IPR000697">
    <property type="entry name" value="WH1/EVH1_dom"/>
</dbReference>
<comment type="subcellular location">
    <subcellularLocation>
        <location evidence="2">Cytoplasm</location>
        <location evidence="2">Cytoskeleton</location>
    </subcellularLocation>
    <subcellularLocation>
        <location evidence="1">Nucleus</location>
    </subcellularLocation>
</comment>
<feature type="domain" description="WH2" evidence="11">
    <location>
        <begin position="422"/>
        <end position="439"/>
    </location>
</feature>
<feature type="domain" description="WH2" evidence="11">
    <location>
        <begin position="392"/>
        <end position="409"/>
    </location>
</feature>